<feature type="transmembrane region" description="Helical" evidence="1">
    <location>
        <begin position="12"/>
        <end position="30"/>
    </location>
</feature>
<keyword evidence="1" id="KW-1133">Transmembrane helix</keyword>
<proteinExistence type="predicted"/>
<name>A0AAJ1R8D4_9FLAO</name>
<evidence type="ECO:0000313" key="2">
    <source>
        <dbReference type="EMBL" id="MDN4014905.1"/>
    </source>
</evidence>
<accession>A0AAJ1R8D4</accession>
<reference evidence="2" key="1">
    <citation type="submission" date="2023-06" db="EMBL/GenBank/DDBJ databases">
        <title>Two Chryseobacterium gambrini strains from China.</title>
        <authorList>
            <person name="Zeng J."/>
            <person name="Wu Y."/>
        </authorList>
    </citation>
    <scope>NUCLEOTIDE SEQUENCE</scope>
    <source>
        <strain evidence="2">SQ219</strain>
    </source>
</reference>
<protein>
    <submittedName>
        <fullName evidence="2">Uncharacterized protein</fullName>
    </submittedName>
</protein>
<keyword evidence="1" id="KW-0472">Membrane</keyword>
<evidence type="ECO:0000313" key="3">
    <source>
        <dbReference type="Proteomes" id="UP001225933"/>
    </source>
</evidence>
<gene>
    <name evidence="2" type="ORF">QX233_20760</name>
</gene>
<sequence length="290" mass="33777">MEKKTIQVDSNIPKSVLIGFILAFVTVFTVEHFSTFSYIPNLSTPSIDNSGKIVLSGTYDTRTTPVGALYQTTPFGTRIDLPTNGMMCSELLYDSEFRSYSNKIVLYAKSVFNDYKYLLLFWMAYTLIVLFFKRYRLKVLILTFPITITNCENKIVQEKTSIQSDSTAQNLKRTQNIPQPQKEQIKHAFVVFKVRDKYFDHKESVMVTGIFDTPFFIDADEEYKILDDVQEQCRLQLFDKNILERFMMRFDSYAQASREKERILKINSTTYPEQYEPDLTDSVSTSVNNY</sequence>
<organism evidence="2 3">
    <name type="scientific">Chryseobacterium gambrini</name>
    <dbReference type="NCBI Taxonomy" id="373672"/>
    <lineage>
        <taxon>Bacteria</taxon>
        <taxon>Pseudomonadati</taxon>
        <taxon>Bacteroidota</taxon>
        <taxon>Flavobacteriia</taxon>
        <taxon>Flavobacteriales</taxon>
        <taxon>Weeksellaceae</taxon>
        <taxon>Chryseobacterium group</taxon>
        <taxon>Chryseobacterium</taxon>
    </lineage>
</organism>
<dbReference type="EMBL" id="JAUHGV010000040">
    <property type="protein sequence ID" value="MDN4014905.1"/>
    <property type="molecule type" value="Genomic_DNA"/>
</dbReference>
<feature type="transmembrane region" description="Helical" evidence="1">
    <location>
        <begin position="115"/>
        <end position="132"/>
    </location>
</feature>
<dbReference type="RefSeq" id="WP_214590108.1">
    <property type="nucleotide sequence ID" value="NZ_JAUHGV010000040.1"/>
</dbReference>
<comment type="caution">
    <text evidence="2">The sequence shown here is derived from an EMBL/GenBank/DDBJ whole genome shotgun (WGS) entry which is preliminary data.</text>
</comment>
<evidence type="ECO:0000256" key="1">
    <source>
        <dbReference type="SAM" id="Phobius"/>
    </source>
</evidence>
<dbReference type="AlphaFoldDB" id="A0AAJ1R8D4"/>
<keyword evidence="1" id="KW-0812">Transmembrane</keyword>
<dbReference type="Proteomes" id="UP001225933">
    <property type="component" value="Unassembled WGS sequence"/>
</dbReference>